<evidence type="ECO:0000256" key="10">
    <source>
        <dbReference type="ARBA" id="ARBA00023136"/>
    </source>
</evidence>
<dbReference type="GO" id="GO:0009246">
    <property type="term" value="P:enterobacterial common antigen biosynthetic process"/>
    <property type="evidence" value="ECO:0007669"/>
    <property type="project" value="InterPro"/>
</dbReference>
<accession>A0A1N6X1U2</accession>
<dbReference type="SMART" id="SM00028">
    <property type="entry name" value="TPR"/>
    <property type="match status" value="4"/>
</dbReference>
<feature type="repeat" description="TPR" evidence="11">
    <location>
        <begin position="39"/>
        <end position="72"/>
    </location>
</feature>
<dbReference type="EMBL" id="FTMN01000012">
    <property type="protein sequence ID" value="SIQ96318.1"/>
    <property type="molecule type" value="Genomic_DNA"/>
</dbReference>
<dbReference type="Gene3D" id="1.25.40.10">
    <property type="entry name" value="Tetratricopeptide repeat domain"/>
    <property type="match status" value="1"/>
</dbReference>
<comment type="similarity">
    <text evidence="2">Belongs to the glycosyltransferase 41 family. O-GlcNAc transferase subfamily.</text>
</comment>
<dbReference type="PROSITE" id="PS50005">
    <property type="entry name" value="TPR"/>
    <property type="match status" value="2"/>
</dbReference>
<evidence type="ECO:0000256" key="3">
    <source>
        <dbReference type="ARBA" id="ARBA00011970"/>
    </source>
</evidence>
<protein>
    <recommendedName>
        <fullName evidence="3">protein O-GlcNAc transferase</fullName>
        <ecNumber evidence="3">2.4.1.255</ecNumber>
    </recommendedName>
</protein>
<feature type="domain" description="O-GlcNAc transferase C-terminal" evidence="13">
    <location>
        <begin position="425"/>
        <end position="606"/>
    </location>
</feature>
<dbReference type="GO" id="GO:0097363">
    <property type="term" value="F:protein O-acetylglucosaminyltransferase activity"/>
    <property type="evidence" value="ECO:0007669"/>
    <property type="project" value="UniProtKB-EC"/>
</dbReference>
<dbReference type="Pfam" id="PF07429">
    <property type="entry name" value="Glyco_transf_56"/>
    <property type="match status" value="1"/>
</dbReference>
<keyword evidence="4" id="KW-1003">Cell membrane</keyword>
<evidence type="ECO:0000256" key="6">
    <source>
        <dbReference type="ARBA" id="ARBA00022676"/>
    </source>
</evidence>
<name>A0A1N6X1U2_9GAMM</name>
<feature type="compositionally biased region" description="Basic residues" evidence="12">
    <location>
        <begin position="1"/>
        <end position="11"/>
    </location>
</feature>
<dbReference type="InterPro" id="IPR019734">
    <property type="entry name" value="TPR_rpt"/>
</dbReference>
<feature type="compositionally biased region" description="Polar residues" evidence="12">
    <location>
        <begin position="12"/>
        <end position="22"/>
    </location>
</feature>
<dbReference type="InterPro" id="IPR029489">
    <property type="entry name" value="OGT/SEC/SPY_C"/>
</dbReference>
<keyword evidence="9 11" id="KW-0802">TPR repeat</keyword>
<dbReference type="InterPro" id="IPR051939">
    <property type="entry name" value="Glycosyltr_41/O-GlcNAc_trsf"/>
</dbReference>
<dbReference type="Gene3D" id="3.40.50.2000">
    <property type="entry name" value="Glycogen Phosphorylase B"/>
    <property type="match status" value="1"/>
</dbReference>
<evidence type="ECO:0000256" key="2">
    <source>
        <dbReference type="ARBA" id="ARBA00005386"/>
    </source>
</evidence>
<reference evidence="15" key="1">
    <citation type="submission" date="2017-01" db="EMBL/GenBank/DDBJ databases">
        <authorList>
            <person name="Varghese N."/>
            <person name="Submissions S."/>
        </authorList>
    </citation>
    <scope>NUCLEOTIDE SEQUENCE [LARGE SCALE GENOMIC DNA]</scope>
    <source>
        <strain evidence="15">DSM 7027</strain>
    </source>
</reference>
<dbReference type="RefSeq" id="WP_076465852.1">
    <property type="nucleotide sequence ID" value="NZ_FTMN01000012.1"/>
</dbReference>
<dbReference type="PANTHER" id="PTHR44835">
    <property type="entry name" value="UDP-N-ACETYLGLUCOSAMINE--PEPTIDE N-ACETYLGLUCOSAMINYLTRANSFERASE SPINDLY-RELATED"/>
    <property type="match status" value="1"/>
</dbReference>
<evidence type="ECO:0000259" key="13">
    <source>
        <dbReference type="Pfam" id="PF13844"/>
    </source>
</evidence>
<keyword evidence="10" id="KW-0472">Membrane</keyword>
<dbReference type="Proteomes" id="UP000186895">
    <property type="component" value="Unassembled WGS sequence"/>
</dbReference>
<dbReference type="Pfam" id="PF13414">
    <property type="entry name" value="TPR_11"/>
    <property type="match status" value="1"/>
</dbReference>
<dbReference type="Pfam" id="PF13844">
    <property type="entry name" value="Glyco_transf_41"/>
    <property type="match status" value="2"/>
</dbReference>
<sequence>MAKKARNRKQQATRTAQTNQGQSLLKQLEQQCKRLPNNPAVWKGLAAWHLQEGDIARALSPAKRAFELAPEDASIAVQYAAALRRADQINKAIEVLSLAYNTNQKDAKLCNDLALMHYNIGQYQAALNVCDSCLGTNLEQPGLLQLKASALKALHRLEKAKGLFEHLAKLQPADFRHWMDIGNIERDLGNLDRALECYQQAMTLSGDDASAYSNYLTTLHYHPDKSRDEIFKACKLWQEQYAPAWQETEHKHLSMEPEKKLRIGLISDGFKRSPVGQMITSVLEAFPKEQADFIAFSSNDARDDITTRIANCCSEWHRITQLFGPELFEHIKSQKIDILIDLAGHNNGSRMSAIAMKPAPIIIKWVGGLINTTAVDAIDYLLSDHIETPTGHDQYYTEKLIKMPHDYICYDPPEYTPAVNTLPALNNEYITFGCFNNPTKINKVILSCWADIMHLTPNSRLLLKSFQFNSPELVKRITQEMEAMGIDKDRLILEGPSPHQELLRSYNRVDIALDTWPYSGGLTTCEAMLMGVPVVTCTGPTFAGRHSASHIKNAGMYELVTDSFSQYKTRVLELTSDLSSLSIIRENLRTIFLQSNVCADKEYANTLSIVLRTIWRRHAKGLATESISCTETRDKVQQDLSPPLQSEEKKSREISSINPNKKTFVHLCFNNMHSEPLLDTLSNGKYIEDYNSIIFIEKTRAVVNYDVDITKNNSAYFFNASDDLHDVIKTCLHSNVTAVFIHGIFFEWQLKAIEKINGEKPCIWTLWGGDLYGNLNNNDFIGFVNNNISYVATSLDDEIRIFNDTFSPKPSLEIKYDFGYEDISVPEIKEKLIFVGNSGDPSNNHIDILRSLALKQDIKNYTVIIPYTYNGNDESLISIKEEIKNLGIKNVHILTKHIKKSDYYKVLGSAEIYISAHNRQQGFGHVAACFYFGVSVVMRKEITVSGLKSLNPVWSRVILKQGFFAHDYEEFKKAHTIESMNNSELTQRNKSLSRRIYGRQSSADTFAQAYKQLSDAV</sequence>
<keyword evidence="5" id="KW-0997">Cell inner membrane</keyword>
<dbReference type="EC" id="2.4.1.255" evidence="3"/>
<evidence type="ECO:0000256" key="4">
    <source>
        <dbReference type="ARBA" id="ARBA00022475"/>
    </source>
</evidence>
<evidence type="ECO:0000313" key="15">
    <source>
        <dbReference type="Proteomes" id="UP000186895"/>
    </source>
</evidence>
<organism evidence="14 15">
    <name type="scientific">Marinobacterium stanieri</name>
    <dbReference type="NCBI Taxonomy" id="49186"/>
    <lineage>
        <taxon>Bacteria</taxon>
        <taxon>Pseudomonadati</taxon>
        <taxon>Pseudomonadota</taxon>
        <taxon>Gammaproteobacteria</taxon>
        <taxon>Oceanospirillales</taxon>
        <taxon>Oceanospirillaceae</taxon>
        <taxon>Marinobacterium</taxon>
    </lineage>
</organism>
<evidence type="ECO:0000256" key="8">
    <source>
        <dbReference type="ARBA" id="ARBA00022737"/>
    </source>
</evidence>
<dbReference type="GO" id="GO:0008417">
    <property type="term" value="F:fucosyltransferase activity"/>
    <property type="evidence" value="ECO:0007669"/>
    <property type="project" value="InterPro"/>
</dbReference>
<dbReference type="Gene3D" id="3.40.50.11380">
    <property type="match status" value="1"/>
</dbReference>
<dbReference type="SUPFAM" id="SSF53756">
    <property type="entry name" value="UDP-Glycosyltransferase/glycogen phosphorylase"/>
    <property type="match status" value="1"/>
</dbReference>
<evidence type="ECO:0000256" key="5">
    <source>
        <dbReference type="ARBA" id="ARBA00022519"/>
    </source>
</evidence>
<keyword evidence="6" id="KW-0328">Glycosyltransferase</keyword>
<dbReference type="PANTHER" id="PTHR44835:SF1">
    <property type="entry name" value="PROTEIN O-GLCNAC TRANSFERASE"/>
    <property type="match status" value="1"/>
</dbReference>
<dbReference type="STRING" id="49186.SAMN05421647_11275"/>
<dbReference type="SUPFAM" id="SSF48452">
    <property type="entry name" value="TPR-like"/>
    <property type="match status" value="1"/>
</dbReference>
<keyword evidence="7 14" id="KW-0808">Transferase</keyword>
<evidence type="ECO:0000256" key="12">
    <source>
        <dbReference type="SAM" id="MobiDB-lite"/>
    </source>
</evidence>
<gene>
    <name evidence="14" type="ORF">SAMN05421647_11275</name>
</gene>
<feature type="region of interest" description="Disordered" evidence="12">
    <location>
        <begin position="633"/>
        <end position="654"/>
    </location>
</feature>
<evidence type="ECO:0000256" key="9">
    <source>
        <dbReference type="ARBA" id="ARBA00022803"/>
    </source>
</evidence>
<feature type="region of interest" description="Disordered" evidence="12">
    <location>
        <begin position="1"/>
        <end position="22"/>
    </location>
</feature>
<evidence type="ECO:0000313" key="14">
    <source>
        <dbReference type="EMBL" id="SIQ96318.1"/>
    </source>
</evidence>
<keyword evidence="8" id="KW-0677">Repeat</keyword>
<comment type="pathway">
    <text evidence="1">Protein modification; protein glycosylation.</text>
</comment>
<feature type="domain" description="O-GlcNAc transferase C-terminal" evidence="13">
    <location>
        <begin position="250"/>
        <end position="411"/>
    </location>
</feature>
<dbReference type="InterPro" id="IPR009993">
    <property type="entry name" value="WecF"/>
</dbReference>
<feature type="repeat" description="TPR" evidence="11">
    <location>
        <begin position="175"/>
        <end position="208"/>
    </location>
</feature>
<proteinExistence type="inferred from homology"/>
<dbReference type="InterPro" id="IPR011990">
    <property type="entry name" value="TPR-like_helical_dom_sf"/>
</dbReference>
<keyword evidence="15" id="KW-1185">Reference proteome</keyword>
<evidence type="ECO:0000256" key="1">
    <source>
        <dbReference type="ARBA" id="ARBA00004922"/>
    </source>
</evidence>
<evidence type="ECO:0000256" key="7">
    <source>
        <dbReference type="ARBA" id="ARBA00022679"/>
    </source>
</evidence>
<dbReference type="AlphaFoldDB" id="A0A1N6X1U2"/>
<evidence type="ECO:0000256" key="11">
    <source>
        <dbReference type="PROSITE-ProRule" id="PRU00339"/>
    </source>
</evidence>